<proteinExistence type="predicted"/>
<dbReference type="EMBL" id="KI397507">
    <property type="protein sequence ID" value="ERM94631.1"/>
    <property type="molecule type" value="Genomic_DNA"/>
</dbReference>
<dbReference type="OMA" id="ARLRVMW"/>
<feature type="transmembrane region" description="Helical" evidence="2">
    <location>
        <begin position="21"/>
        <end position="42"/>
    </location>
</feature>
<keyword evidence="4" id="KW-1185">Reference proteome</keyword>
<name>W1NGN3_AMBTC</name>
<evidence type="ECO:0008006" key="5">
    <source>
        <dbReference type="Google" id="ProtNLM"/>
    </source>
</evidence>
<reference evidence="4" key="1">
    <citation type="journal article" date="2013" name="Science">
        <title>The Amborella genome and the evolution of flowering plants.</title>
        <authorList>
            <consortium name="Amborella Genome Project"/>
        </authorList>
    </citation>
    <scope>NUCLEOTIDE SEQUENCE [LARGE SCALE GENOMIC DNA]</scope>
</reference>
<feature type="transmembrane region" description="Helical" evidence="2">
    <location>
        <begin position="54"/>
        <end position="81"/>
    </location>
</feature>
<evidence type="ECO:0000256" key="2">
    <source>
        <dbReference type="SAM" id="Phobius"/>
    </source>
</evidence>
<accession>W1NGN3</accession>
<dbReference type="HOGENOM" id="CLU_089127_0_0_1"/>
<keyword evidence="2" id="KW-0812">Transmembrane</keyword>
<dbReference type="PANTHER" id="PTHR33640:SF8">
    <property type="entry name" value="TRANSMEMBRANE PROTEIN"/>
    <property type="match status" value="1"/>
</dbReference>
<sequence>MDSIKAEKASAMTKYKRIQKIGTFFRFLEVFVVLALFSWFSSSLPIAARIAVSYFRYLCLVAVSPTFVFILGNAIVITLVAKSGHFGPRASSNSCPDIYDEFVTRSESRRFRDPQQGDNRRVIDESSPAIEAVPGEIVYEDKAVCEEKLTSHPCTDKHTDSDKQGLVYRRSRSEKTPEEGGNGRKSGLKLQRSETEILKGEKPFGRRVDGSDFDKYSQEEFKLTIDTFIAEKLRIQREESMAMVLKNVI</sequence>
<keyword evidence="2" id="KW-0472">Membrane</keyword>
<gene>
    <name evidence="3" type="ORF">AMTR_s00011p00186530</name>
</gene>
<dbReference type="eggNOG" id="ENOG502S18U">
    <property type="taxonomic scope" value="Eukaryota"/>
</dbReference>
<dbReference type="Proteomes" id="UP000017836">
    <property type="component" value="Unassembled WGS sequence"/>
</dbReference>
<dbReference type="Gramene" id="ERM94631">
    <property type="protein sequence ID" value="ERM94631"/>
    <property type="gene ID" value="AMTR_s00011p00186530"/>
</dbReference>
<protein>
    <recommendedName>
        <fullName evidence="5">DUF4408 domain-containing protein</fullName>
    </recommendedName>
</protein>
<dbReference type="AlphaFoldDB" id="W1NGN3"/>
<dbReference type="PANTHER" id="PTHR33640">
    <property type="entry name" value="TRANSMEMBRANE PROTEIN"/>
    <property type="match status" value="1"/>
</dbReference>
<keyword evidence="2" id="KW-1133">Transmembrane helix</keyword>
<evidence type="ECO:0000256" key="1">
    <source>
        <dbReference type="SAM" id="MobiDB-lite"/>
    </source>
</evidence>
<feature type="compositionally biased region" description="Basic and acidic residues" evidence="1">
    <location>
        <begin position="171"/>
        <end position="182"/>
    </location>
</feature>
<evidence type="ECO:0000313" key="4">
    <source>
        <dbReference type="Proteomes" id="UP000017836"/>
    </source>
</evidence>
<evidence type="ECO:0000313" key="3">
    <source>
        <dbReference type="EMBL" id="ERM94631.1"/>
    </source>
</evidence>
<feature type="region of interest" description="Disordered" evidence="1">
    <location>
        <begin position="152"/>
        <end position="189"/>
    </location>
</feature>
<feature type="compositionally biased region" description="Basic and acidic residues" evidence="1">
    <location>
        <begin position="152"/>
        <end position="163"/>
    </location>
</feature>
<organism evidence="3 4">
    <name type="scientific">Amborella trichopoda</name>
    <dbReference type="NCBI Taxonomy" id="13333"/>
    <lineage>
        <taxon>Eukaryota</taxon>
        <taxon>Viridiplantae</taxon>
        <taxon>Streptophyta</taxon>
        <taxon>Embryophyta</taxon>
        <taxon>Tracheophyta</taxon>
        <taxon>Spermatophyta</taxon>
        <taxon>Magnoliopsida</taxon>
        <taxon>Amborellales</taxon>
        <taxon>Amborellaceae</taxon>
        <taxon>Amborella</taxon>
    </lineage>
</organism>